<dbReference type="InterPro" id="IPR008327">
    <property type="entry name" value="Sig_transdc_resp-reg_antiterm"/>
</dbReference>
<dbReference type="PANTHER" id="PTHR43367">
    <property type="match status" value="1"/>
</dbReference>
<dbReference type="SMART" id="SM00448">
    <property type="entry name" value="REC"/>
    <property type="match status" value="1"/>
</dbReference>
<dbReference type="GO" id="GO:0003723">
    <property type="term" value="F:RNA binding"/>
    <property type="evidence" value="ECO:0007669"/>
    <property type="project" value="InterPro"/>
</dbReference>
<organism evidence="5 6">
    <name type="scientific">Microbulbifer okhotskensis</name>
    <dbReference type="NCBI Taxonomy" id="2926617"/>
    <lineage>
        <taxon>Bacteria</taxon>
        <taxon>Pseudomonadati</taxon>
        <taxon>Pseudomonadota</taxon>
        <taxon>Gammaproteobacteria</taxon>
        <taxon>Cellvibrionales</taxon>
        <taxon>Microbulbiferaceae</taxon>
        <taxon>Microbulbifer</taxon>
    </lineage>
</organism>
<evidence type="ECO:0000259" key="3">
    <source>
        <dbReference type="PROSITE" id="PS50110"/>
    </source>
</evidence>
<dbReference type="AlphaFoldDB" id="A0A9X2EU80"/>
<dbReference type="CDD" id="cd17535">
    <property type="entry name" value="REC_NarL-like"/>
    <property type="match status" value="1"/>
</dbReference>
<evidence type="ECO:0000313" key="6">
    <source>
        <dbReference type="Proteomes" id="UP001139028"/>
    </source>
</evidence>
<dbReference type="SUPFAM" id="SSF52172">
    <property type="entry name" value="CheY-like"/>
    <property type="match status" value="1"/>
</dbReference>
<keyword evidence="2" id="KW-0175">Coiled coil</keyword>
<evidence type="ECO:0000256" key="2">
    <source>
        <dbReference type="SAM" id="Coils"/>
    </source>
</evidence>
<evidence type="ECO:0000259" key="4">
    <source>
        <dbReference type="PROSITE" id="PS50921"/>
    </source>
</evidence>
<dbReference type="InterPro" id="IPR005561">
    <property type="entry name" value="ANTAR"/>
</dbReference>
<dbReference type="Pfam" id="PF03861">
    <property type="entry name" value="ANTAR"/>
    <property type="match status" value="1"/>
</dbReference>
<dbReference type="PROSITE" id="PS50921">
    <property type="entry name" value="ANTAR"/>
    <property type="match status" value="1"/>
</dbReference>
<gene>
    <name evidence="5" type="ORF">MO867_16395</name>
</gene>
<dbReference type="Pfam" id="PF00072">
    <property type="entry name" value="Response_reg"/>
    <property type="match status" value="1"/>
</dbReference>
<proteinExistence type="predicted"/>
<protein>
    <submittedName>
        <fullName evidence="5">ANTAR domain-containing protein</fullName>
    </submittedName>
</protein>
<dbReference type="InterPro" id="IPR036388">
    <property type="entry name" value="WH-like_DNA-bd_sf"/>
</dbReference>
<dbReference type="InterPro" id="IPR011006">
    <property type="entry name" value="CheY-like_superfamily"/>
</dbReference>
<evidence type="ECO:0000256" key="1">
    <source>
        <dbReference type="PROSITE-ProRule" id="PRU00169"/>
    </source>
</evidence>
<keyword evidence="1" id="KW-0597">Phosphoprotein</keyword>
<dbReference type="RefSeq" id="WP_252471080.1">
    <property type="nucleotide sequence ID" value="NZ_JALBWM010000091.1"/>
</dbReference>
<feature type="modified residue" description="4-aspartylphosphate" evidence="1">
    <location>
        <position position="57"/>
    </location>
</feature>
<evidence type="ECO:0000313" key="5">
    <source>
        <dbReference type="EMBL" id="MCO1335916.1"/>
    </source>
</evidence>
<keyword evidence="6" id="KW-1185">Reference proteome</keyword>
<dbReference type="EMBL" id="JALBWM010000091">
    <property type="protein sequence ID" value="MCO1335916.1"/>
    <property type="molecule type" value="Genomic_DNA"/>
</dbReference>
<accession>A0A9X2EU80</accession>
<dbReference type="SMART" id="SM01012">
    <property type="entry name" value="ANTAR"/>
    <property type="match status" value="1"/>
</dbReference>
<feature type="coiled-coil region" evidence="2">
    <location>
        <begin position="124"/>
        <end position="151"/>
    </location>
</feature>
<feature type="domain" description="ANTAR" evidence="4">
    <location>
        <begin position="127"/>
        <end position="188"/>
    </location>
</feature>
<feature type="domain" description="Response regulatory" evidence="3">
    <location>
        <begin position="7"/>
        <end position="121"/>
    </location>
</feature>
<dbReference type="Gene3D" id="1.10.10.10">
    <property type="entry name" value="Winged helix-like DNA-binding domain superfamily/Winged helix DNA-binding domain"/>
    <property type="match status" value="1"/>
</dbReference>
<comment type="caution">
    <text evidence="5">The sequence shown here is derived from an EMBL/GenBank/DDBJ whole genome shotgun (WGS) entry which is preliminary data.</text>
</comment>
<dbReference type="Proteomes" id="UP001139028">
    <property type="component" value="Unassembled WGS sequence"/>
</dbReference>
<dbReference type="PROSITE" id="PS50110">
    <property type="entry name" value="RESPONSE_REGULATORY"/>
    <property type="match status" value="1"/>
</dbReference>
<dbReference type="PANTHER" id="PTHR43367:SF1">
    <property type="entry name" value="TWO-COMPONENT RESPONSE REGULATOR-LIKE APRR6-RELATED"/>
    <property type="match status" value="1"/>
</dbReference>
<dbReference type="InterPro" id="IPR001789">
    <property type="entry name" value="Sig_transdc_resp-reg_receiver"/>
</dbReference>
<reference evidence="5" key="1">
    <citation type="journal article" date="2022" name="Arch. Microbiol.">
        <title>Microbulbifer okhotskensis sp. nov., isolated from a deep bottom sediment of the Okhotsk Sea.</title>
        <authorList>
            <person name="Romanenko L."/>
            <person name="Kurilenko V."/>
            <person name="Otstavnykh N."/>
            <person name="Velansky P."/>
            <person name="Isaeva M."/>
            <person name="Mikhailov V."/>
        </authorList>
    </citation>
    <scope>NUCLEOTIDE SEQUENCE</scope>
    <source>
        <strain evidence="5">OS29</strain>
    </source>
</reference>
<dbReference type="PIRSF" id="PIRSF036382">
    <property type="entry name" value="RR_antiterm"/>
    <property type="match status" value="1"/>
</dbReference>
<dbReference type="GO" id="GO:0000160">
    <property type="term" value="P:phosphorelay signal transduction system"/>
    <property type="evidence" value="ECO:0007669"/>
    <property type="project" value="InterPro"/>
</dbReference>
<dbReference type="Gene3D" id="3.40.50.2300">
    <property type="match status" value="1"/>
</dbReference>
<dbReference type="InterPro" id="IPR058245">
    <property type="entry name" value="NreC/VraR/RcsB-like_REC"/>
</dbReference>
<sequence>MTNRSPGIMLVDDHPERAHLVCERLRAAGYTILAQINSAEGLLFQVEKYRPDIVLIDIESPDRDILESLAIVNREAPTPVAMFSSSGNADFISRAVDSGVSAYMAEGITPERVAPAIKIAMAQFKNFQQLRQTLERTKQQLSERKTIERAKGLLMAKKNLSEDDAHKTLRNLAMNGNSTIHSVAEKIIHYFQIEH</sequence>
<name>A0A9X2EU80_9GAMM</name>